<dbReference type="GO" id="GO:0005737">
    <property type="term" value="C:cytoplasm"/>
    <property type="evidence" value="ECO:0007669"/>
    <property type="project" value="UniProtKB-SubCell"/>
</dbReference>
<keyword evidence="6" id="KW-0444">Lipid biosynthesis</keyword>
<dbReference type="GO" id="GO:0019171">
    <property type="term" value="F:(3R)-hydroxyacyl-[acyl-carrier-protein] dehydratase activity"/>
    <property type="evidence" value="ECO:0007669"/>
    <property type="project" value="UniProtKB-EC"/>
</dbReference>
<comment type="similarity">
    <text evidence="3">Belongs to the thioester dehydratase family. FabZ subfamily.</text>
</comment>
<dbReference type="NCBIfam" id="NF000582">
    <property type="entry name" value="PRK00006.1"/>
    <property type="match status" value="1"/>
</dbReference>
<evidence type="ECO:0000256" key="7">
    <source>
        <dbReference type="ARBA" id="ARBA00022556"/>
    </source>
</evidence>
<evidence type="ECO:0000256" key="10">
    <source>
        <dbReference type="ARBA" id="ARBA00025049"/>
    </source>
</evidence>
<dbReference type="GO" id="GO:0016020">
    <property type="term" value="C:membrane"/>
    <property type="evidence" value="ECO:0007669"/>
    <property type="project" value="GOC"/>
</dbReference>
<dbReference type="RefSeq" id="WP_054326691.1">
    <property type="nucleotide sequence ID" value="NZ_JACOPL010000007.1"/>
</dbReference>
<accession>A0A923RW50</accession>
<name>A0A923RW50_9FIRM</name>
<evidence type="ECO:0000313" key="12">
    <source>
        <dbReference type="Proteomes" id="UP000606499"/>
    </source>
</evidence>
<evidence type="ECO:0000256" key="1">
    <source>
        <dbReference type="ARBA" id="ARBA00001055"/>
    </source>
</evidence>
<dbReference type="FunFam" id="3.10.129.10:FF:000001">
    <property type="entry name" value="3-hydroxyacyl-[acyl-carrier-protein] dehydratase FabZ"/>
    <property type="match status" value="1"/>
</dbReference>
<dbReference type="CDD" id="cd01288">
    <property type="entry name" value="FabZ"/>
    <property type="match status" value="1"/>
</dbReference>
<dbReference type="Pfam" id="PF07977">
    <property type="entry name" value="FabA"/>
    <property type="match status" value="1"/>
</dbReference>
<protein>
    <recommendedName>
        <fullName evidence="4">3-hydroxyacyl-[acyl-carrier-protein] dehydratase</fullName>
        <ecNumber evidence="4">4.2.1.59</ecNumber>
    </recommendedName>
</protein>
<evidence type="ECO:0000256" key="2">
    <source>
        <dbReference type="ARBA" id="ARBA00004496"/>
    </source>
</evidence>
<dbReference type="SUPFAM" id="SSF54637">
    <property type="entry name" value="Thioesterase/thiol ester dehydrase-isomerase"/>
    <property type="match status" value="1"/>
</dbReference>
<comment type="subcellular location">
    <subcellularLocation>
        <location evidence="2">Cytoplasm</location>
    </subcellularLocation>
</comment>
<dbReference type="Gene3D" id="3.10.129.10">
    <property type="entry name" value="Hotdog Thioesterase"/>
    <property type="match status" value="1"/>
</dbReference>
<keyword evidence="9 11" id="KW-0456">Lyase</keyword>
<keyword evidence="7" id="KW-0441">Lipid A biosynthesis</keyword>
<evidence type="ECO:0000256" key="5">
    <source>
        <dbReference type="ARBA" id="ARBA00022490"/>
    </source>
</evidence>
<keyword evidence="12" id="KW-1185">Reference proteome</keyword>
<dbReference type="PANTHER" id="PTHR30272:SF1">
    <property type="entry name" value="3-HYDROXYACYL-[ACYL-CARRIER-PROTEIN] DEHYDRATASE"/>
    <property type="match status" value="1"/>
</dbReference>
<dbReference type="Proteomes" id="UP000606499">
    <property type="component" value="Unassembled WGS sequence"/>
</dbReference>
<dbReference type="EMBL" id="JACOPL010000007">
    <property type="protein sequence ID" value="MBC5725594.1"/>
    <property type="molecule type" value="Genomic_DNA"/>
</dbReference>
<keyword evidence="5" id="KW-0963">Cytoplasm</keyword>
<proteinExistence type="inferred from homology"/>
<evidence type="ECO:0000256" key="4">
    <source>
        <dbReference type="ARBA" id="ARBA00013167"/>
    </source>
</evidence>
<dbReference type="GO" id="GO:0009245">
    <property type="term" value="P:lipid A biosynthetic process"/>
    <property type="evidence" value="ECO:0007669"/>
    <property type="project" value="UniProtKB-KW"/>
</dbReference>
<evidence type="ECO:0000313" key="11">
    <source>
        <dbReference type="EMBL" id="MBC5725594.1"/>
    </source>
</evidence>
<comment type="catalytic activity">
    <reaction evidence="1">
        <text>a (3R)-hydroxyacyl-[ACP] = a (2E)-enoyl-[ACP] + H2O</text>
        <dbReference type="Rhea" id="RHEA:13097"/>
        <dbReference type="Rhea" id="RHEA-COMP:9925"/>
        <dbReference type="Rhea" id="RHEA-COMP:9945"/>
        <dbReference type="ChEBI" id="CHEBI:15377"/>
        <dbReference type="ChEBI" id="CHEBI:78784"/>
        <dbReference type="ChEBI" id="CHEBI:78827"/>
        <dbReference type="EC" id="4.2.1.59"/>
    </reaction>
</comment>
<evidence type="ECO:0000256" key="6">
    <source>
        <dbReference type="ARBA" id="ARBA00022516"/>
    </source>
</evidence>
<comment type="caution">
    <text evidence="11">The sequence shown here is derived from an EMBL/GenBank/DDBJ whole genome shotgun (WGS) entry which is preliminary data.</text>
</comment>
<dbReference type="PANTHER" id="PTHR30272">
    <property type="entry name" value="3-HYDROXYACYL-[ACYL-CARRIER-PROTEIN] DEHYDRATASE"/>
    <property type="match status" value="1"/>
</dbReference>
<reference evidence="11" key="1">
    <citation type="submission" date="2020-08" db="EMBL/GenBank/DDBJ databases">
        <title>Genome public.</title>
        <authorList>
            <person name="Liu C."/>
            <person name="Sun Q."/>
        </authorList>
    </citation>
    <scope>NUCLEOTIDE SEQUENCE</scope>
    <source>
        <strain evidence="11">NSJ-28</strain>
    </source>
</reference>
<sequence>MLNKEQIMEILPHRPPMLLVDEILEMDEEHAVGTLHLTGDEFFFQGHFPGNPIMPAVFRLEALAQVGGVALLSIPEFKGKTAVYTGIDKAKFRAMAKPGDTLRLEVRFVKRRGPMAVAEGVAWVGDQKAAEAEIKCMVIMD</sequence>
<dbReference type="EC" id="4.2.1.59" evidence="4"/>
<evidence type="ECO:0000256" key="3">
    <source>
        <dbReference type="ARBA" id="ARBA00009174"/>
    </source>
</evidence>
<keyword evidence="8" id="KW-0443">Lipid metabolism</keyword>
<evidence type="ECO:0000256" key="9">
    <source>
        <dbReference type="ARBA" id="ARBA00023239"/>
    </source>
</evidence>
<dbReference type="AlphaFoldDB" id="A0A923RW50"/>
<comment type="function">
    <text evidence="10">Involved in unsaturated fatty acids biosynthesis. Catalyzes the dehydration of short chain beta-hydroxyacyl-ACPs and long chain saturated and unsaturated beta-hydroxyacyl-ACPs.</text>
</comment>
<dbReference type="InterPro" id="IPR029069">
    <property type="entry name" value="HotDog_dom_sf"/>
</dbReference>
<dbReference type="InterPro" id="IPR013114">
    <property type="entry name" value="FabA_FabZ"/>
</dbReference>
<organism evidence="11 12">
    <name type="scientific">Agathobaculum faecis</name>
    <dbReference type="NCBI Taxonomy" id="2763013"/>
    <lineage>
        <taxon>Bacteria</taxon>
        <taxon>Bacillati</taxon>
        <taxon>Bacillota</taxon>
        <taxon>Clostridia</taxon>
        <taxon>Eubacteriales</taxon>
        <taxon>Butyricicoccaceae</taxon>
        <taxon>Agathobaculum</taxon>
    </lineage>
</organism>
<evidence type="ECO:0000256" key="8">
    <source>
        <dbReference type="ARBA" id="ARBA00023098"/>
    </source>
</evidence>
<gene>
    <name evidence="11" type="primary">fabZ</name>
    <name evidence="11" type="ORF">H8S45_09010</name>
</gene>